<name>A0ABT8F671_9BACT</name>
<dbReference type="PANTHER" id="PTHR11092:SF0">
    <property type="entry name" value="EPIMERASE FAMILY PROTEIN SDR39U1"/>
    <property type="match status" value="1"/>
</dbReference>
<evidence type="ECO:0000256" key="1">
    <source>
        <dbReference type="ARBA" id="ARBA00009353"/>
    </source>
</evidence>
<dbReference type="EMBL" id="JAUHJS010000004">
    <property type="protein sequence ID" value="MDN4165890.1"/>
    <property type="molecule type" value="Genomic_DNA"/>
</dbReference>
<gene>
    <name evidence="4" type="ORF">QWY31_10275</name>
</gene>
<proteinExistence type="inferred from homology"/>
<reference evidence="4" key="1">
    <citation type="submission" date="2023-06" db="EMBL/GenBank/DDBJ databases">
        <title>Cytophagales bacterium Strain LB-30, isolated from soil.</title>
        <authorList>
            <person name="Liu B."/>
        </authorList>
    </citation>
    <scope>NUCLEOTIDE SEQUENCE</scope>
    <source>
        <strain evidence="4">LB-30</strain>
    </source>
</reference>
<sequence>MEKILISGGSGLVGQALTQHLTQQGHEVAWLSRSQQKGQKTFLWDVKNQEIAPEALAWASHIIHLAGAGVADKRWTPAYKKEILDSRVQATRLLVKGLKQYPNAVKKVVSASAMGIYGTFHQEEWVEEESPAGKDFLAKVTQEWENEVQQLQSLGIPEVRMRISIVLAKEGGALPTLMLPVRFGLASAIGKGSQYMSWIHIKDLCRLFSWALLESDIQGALNAASPQPETNADFMKTLAKVMRKPFFLPSVPSWVLHLAMGEKAIIATSGVRLSVNRLTSKGVTFVHPDLATALESLLKE</sequence>
<evidence type="ECO:0000259" key="2">
    <source>
        <dbReference type="Pfam" id="PF01370"/>
    </source>
</evidence>
<dbReference type="Gene3D" id="3.40.50.720">
    <property type="entry name" value="NAD(P)-binding Rossmann-like Domain"/>
    <property type="match status" value="1"/>
</dbReference>
<dbReference type="Pfam" id="PF08338">
    <property type="entry name" value="DUF1731"/>
    <property type="match status" value="1"/>
</dbReference>
<dbReference type="SUPFAM" id="SSF51735">
    <property type="entry name" value="NAD(P)-binding Rossmann-fold domains"/>
    <property type="match status" value="1"/>
</dbReference>
<dbReference type="NCBIfam" id="TIGR01777">
    <property type="entry name" value="yfcH"/>
    <property type="match status" value="1"/>
</dbReference>
<dbReference type="PANTHER" id="PTHR11092">
    <property type="entry name" value="SUGAR NUCLEOTIDE EPIMERASE RELATED"/>
    <property type="match status" value="1"/>
</dbReference>
<dbReference type="Proteomes" id="UP001168552">
    <property type="component" value="Unassembled WGS sequence"/>
</dbReference>
<evidence type="ECO:0000313" key="4">
    <source>
        <dbReference type="EMBL" id="MDN4165890.1"/>
    </source>
</evidence>
<accession>A0ABT8F671</accession>
<evidence type="ECO:0000259" key="3">
    <source>
        <dbReference type="Pfam" id="PF08338"/>
    </source>
</evidence>
<dbReference type="InterPro" id="IPR036291">
    <property type="entry name" value="NAD(P)-bd_dom_sf"/>
</dbReference>
<dbReference type="InterPro" id="IPR013549">
    <property type="entry name" value="DUF1731"/>
</dbReference>
<evidence type="ECO:0000313" key="5">
    <source>
        <dbReference type="Proteomes" id="UP001168552"/>
    </source>
</evidence>
<dbReference type="InterPro" id="IPR010099">
    <property type="entry name" value="SDR39U1"/>
</dbReference>
<keyword evidence="5" id="KW-1185">Reference proteome</keyword>
<dbReference type="InterPro" id="IPR001509">
    <property type="entry name" value="Epimerase_deHydtase"/>
</dbReference>
<dbReference type="Pfam" id="PF01370">
    <property type="entry name" value="Epimerase"/>
    <property type="match status" value="1"/>
</dbReference>
<comment type="similarity">
    <text evidence="1">Belongs to the NAD(P)-dependent epimerase/dehydratase family. SDR39U1 subfamily.</text>
</comment>
<organism evidence="4 5">
    <name type="scientific">Shiella aurantiaca</name>
    <dbReference type="NCBI Taxonomy" id="3058365"/>
    <lineage>
        <taxon>Bacteria</taxon>
        <taxon>Pseudomonadati</taxon>
        <taxon>Bacteroidota</taxon>
        <taxon>Cytophagia</taxon>
        <taxon>Cytophagales</taxon>
        <taxon>Shiellaceae</taxon>
        <taxon>Shiella</taxon>
    </lineage>
</organism>
<comment type="caution">
    <text evidence="4">The sequence shown here is derived from an EMBL/GenBank/DDBJ whole genome shotgun (WGS) entry which is preliminary data.</text>
</comment>
<feature type="domain" description="DUF1731" evidence="3">
    <location>
        <begin position="251"/>
        <end position="297"/>
    </location>
</feature>
<protein>
    <submittedName>
        <fullName evidence="4">TIGR01777 family oxidoreductase</fullName>
    </submittedName>
</protein>
<feature type="domain" description="NAD-dependent epimerase/dehydratase" evidence="2">
    <location>
        <begin position="4"/>
        <end position="216"/>
    </location>
</feature>